<dbReference type="EMBL" id="JAUOTP010000011">
    <property type="protein sequence ID" value="MDO6416560.1"/>
    <property type="molecule type" value="Genomic_DNA"/>
</dbReference>
<organism evidence="1 2">
    <name type="scientific">Sphingomonas natans</name>
    <dbReference type="NCBI Taxonomy" id="3063330"/>
    <lineage>
        <taxon>Bacteria</taxon>
        <taxon>Pseudomonadati</taxon>
        <taxon>Pseudomonadota</taxon>
        <taxon>Alphaproteobacteria</taxon>
        <taxon>Sphingomonadales</taxon>
        <taxon>Sphingomonadaceae</taxon>
        <taxon>Sphingomonas</taxon>
    </lineage>
</organism>
<accession>A0ABT8YE00</accession>
<proteinExistence type="predicted"/>
<dbReference type="RefSeq" id="WP_303546229.1">
    <property type="nucleotide sequence ID" value="NZ_JAUOTP010000011.1"/>
</dbReference>
<evidence type="ECO:0000313" key="2">
    <source>
        <dbReference type="Proteomes" id="UP001169764"/>
    </source>
</evidence>
<dbReference type="Proteomes" id="UP001169764">
    <property type="component" value="Unassembled WGS sequence"/>
</dbReference>
<comment type="caution">
    <text evidence="1">The sequence shown here is derived from an EMBL/GenBank/DDBJ whole genome shotgun (WGS) entry which is preliminary data.</text>
</comment>
<keyword evidence="2" id="KW-1185">Reference proteome</keyword>
<reference evidence="1" key="1">
    <citation type="submission" date="2023-07" db="EMBL/GenBank/DDBJ databases">
        <authorList>
            <person name="Kim M."/>
        </authorList>
    </citation>
    <scope>NUCLEOTIDE SEQUENCE</scope>
    <source>
        <strain evidence="1">BIUV-7</strain>
    </source>
</reference>
<sequence length="106" mass="11187">MTTAAALEGLMEREEALVAALDANDVGGIERATSAIGQTLTAIVATAGWHESHALGERVTQALRLAEAAGGRIHYLADANRRRIDRLVSLAGQPRAEAYARSGRHA</sequence>
<evidence type="ECO:0008006" key="3">
    <source>
        <dbReference type="Google" id="ProtNLM"/>
    </source>
</evidence>
<evidence type="ECO:0000313" key="1">
    <source>
        <dbReference type="EMBL" id="MDO6416560.1"/>
    </source>
</evidence>
<gene>
    <name evidence="1" type="ORF">Q4F19_19410</name>
</gene>
<name>A0ABT8YE00_9SPHN</name>
<protein>
    <recommendedName>
        <fullName evidence="3">Flagellar protein FlgN</fullName>
    </recommendedName>
</protein>